<organism evidence="8 9">
    <name type="scientific">Candidatus Tremblayella phenacoccinincola</name>
    <dbReference type="NCBI Taxonomy" id="1010676"/>
    <lineage>
        <taxon>Bacteria</taxon>
        <taxon>Pseudomonadati</taxon>
        <taxon>Pseudomonadota</taxon>
        <taxon>Betaproteobacteria</taxon>
        <taxon>Candidatus Tremblayella</taxon>
    </lineage>
</organism>
<reference evidence="8 9" key="1">
    <citation type="journal article" date="2017" name="ISME J.">
        <title>Tremblaya phenacola PPER: an evolutionary beta-gammaproteobacterium collage.</title>
        <authorList>
            <person name="Gil R."/>
            <person name="Vargas-Chavez C."/>
            <person name="Lopez-Madrigal S."/>
            <person name="Santos-Garcia D."/>
            <person name="Latorre A."/>
            <person name="Moya A."/>
        </authorList>
    </citation>
    <scope>NUCLEOTIDE SEQUENCE [LARGE SCALE GENOMIC DNA]</scope>
    <source>
        <strain evidence="8 9">PPER</strain>
    </source>
</reference>
<dbReference type="GO" id="GO:0000906">
    <property type="term" value="F:6,7-dimethyl-8-ribityllumazine synthase activity"/>
    <property type="evidence" value="ECO:0007669"/>
    <property type="project" value="UniProtKB-UniRule"/>
</dbReference>
<dbReference type="HAMAP" id="MF_00178">
    <property type="entry name" value="Lumazine_synth"/>
    <property type="match status" value="1"/>
</dbReference>
<dbReference type="SUPFAM" id="SSF52121">
    <property type="entry name" value="Lumazine synthase"/>
    <property type="match status" value="1"/>
</dbReference>
<keyword evidence="5 7" id="KW-0808">Transferase</keyword>
<dbReference type="NCBIfam" id="TIGR00114">
    <property type="entry name" value="lumazine-synth"/>
    <property type="match status" value="1"/>
</dbReference>
<dbReference type="GO" id="GO:0005829">
    <property type="term" value="C:cytosol"/>
    <property type="evidence" value="ECO:0007669"/>
    <property type="project" value="TreeGrafter"/>
</dbReference>
<evidence type="ECO:0000313" key="9">
    <source>
        <dbReference type="Proteomes" id="UP000222818"/>
    </source>
</evidence>
<dbReference type="InterPro" id="IPR002180">
    <property type="entry name" value="LS/RS"/>
</dbReference>
<gene>
    <name evidence="8" type="primary">ribE</name>
    <name evidence="7" type="synonym">ribH</name>
    <name evidence="8" type="ORF">TPPER_00058</name>
</gene>
<feature type="binding site" evidence="7">
    <location>
        <position position="125"/>
    </location>
    <ligand>
        <name>(2S)-2-hydroxy-3-oxobutyl phosphate</name>
        <dbReference type="ChEBI" id="CHEBI:58830"/>
    </ligand>
</feature>
<feature type="binding site" evidence="7">
    <location>
        <begin position="83"/>
        <end position="84"/>
    </location>
    <ligand>
        <name>(2S)-2-hydroxy-3-oxobutyl phosphate</name>
        <dbReference type="ChEBI" id="CHEBI:58830"/>
    </ligand>
</feature>
<dbReference type="Pfam" id="PF00885">
    <property type="entry name" value="DMRL_synthase"/>
    <property type="match status" value="1"/>
</dbReference>
<keyword evidence="9" id="KW-1185">Reference proteome</keyword>
<evidence type="ECO:0000313" key="8">
    <source>
        <dbReference type="EMBL" id="PHN16316.1"/>
    </source>
</evidence>
<dbReference type="Proteomes" id="UP000222818">
    <property type="component" value="Unassembled WGS sequence"/>
</dbReference>
<dbReference type="UniPathway" id="UPA00275">
    <property type="reaction ID" value="UER00404"/>
</dbReference>
<comment type="caution">
    <text evidence="8">The sequence shown here is derived from an EMBL/GenBank/DDBJ whole genome shotgun (WGS) entry which is preliminary data.</text>
</comment>
<dbReference type="Gene3D" id="3.40.50.960">
    <property type="entry name" value="Lumazine/riboflavin synthase"/>
    <property type="match status" value="1"/>
</dbReference>
<dbReference type="InterPro" id="IPR036467">
    <property type="entry name" value="LS/RS_sf"/>
</dbReference>
<proteinExistence type="inferred from homology"/>
<dbReference type="RefSeq" id="WP_099336802.1">
    <property type="nucleotide sequence ID" value="NZ_MKGN01000007.1"/>
</dbReference>
<dbReference type="OrthoDB" id="9809709at2"/>
<dbReference type="EC" id="2.5.1.78" evidence="3 7"/>
<evidence type="ECO:0000256" key="4">
    <source>
        <dbReference type="ARBA" id="ARBA00022619"/>
    </source>
</evidence>
<evidence type="ECO:0000256" key="6">
    <source>
        <dbReference type="ARBA" id="ARBA00048785"/>
    </source>
</evidence>
<feature type="binding site" evidence="7">
    <location>
        <position position="19"/>
    </location>
    <ligand>
        <name>5-amino-6-(D-ribitylamino)uracil</name>
        <dbReference type="ChEBI" id="CHEBI:15934"/>
    </ligand>
</feature>
<dbReference type="AlphaFoldDB" id="A0A2G0V763"/>
<dbReference type="PANTHER" id="PTHR21058">
    <property type="entry name" value="6,7-DIMETHYL-8-RIBITYLLUMAZINE SYNTHASE DMRL SYNTHASE LUMAZINE SYNTHASE"/>
    <property type="match status" value="1"/>
</dbReference>
<feature type="binding site" evidence="7">
    <location>
        <begin position="78"/>
        <end position="80"/>
    </location>
    <ligand>
        <name>5-amino-6-(D-ribitylamino)uracil</name>
        <dbReference type="ChEBI" id="CHEBI:15934"/>
    </ligand>
</feature>
<feature type="binding site" evidence="7">
    <location>
        <position position="111"/>
    </location>
    <ligand>
        <name>5-amino-6-(D-ribitylamino)uracil</name>
        <dbReference type="ChEBI" id="CHEBI:15934"/>
    </ligand>
</feature>
<dbReference type="InterPro" id="IPR034964">
    <property type="entry name" value="LS"/>
</dbReference>
<comment type="catalytic activity">
    <reaction evidence="6 7">
        <text>(2S)-2-hydroxy-3-oxobutyl phosphate + 5-amino-6-(D-ribitylamino)uracil = 6,7-dimethyl-8-(1-D-ribityl)lumazine + phosphate + 2 H2O + H(+)</text>
        <dbReference type="Rhea" id="RHEA:26152"/>
        <dbReference type="ChEBI" id="CHEBI:15377"/>
        <dbReference type="ChEBI" id="CHEBI:15378"/>
        <dbReference type="ChEBI" id="CHEBI:15934"/>
        <dbReference type="ChEBI" id="CHEBI:43474"/>
        <dbReference type="ChEBI" id="CHEBI:58201"/>
        <dbReference type="ChEBI" id="CHEBI:58830"/>
        <dbReference type="EC" id="2.5.1.78"/>
    </reaction>
</comment>
<accession>A0A2G0V763</accession>
<evidence type="ECO:0000256" key="5">
    <source>
        <dbReference type="ARBA" id="ARBA00022679"/>
    </source>
</evidence>
<evidence type="ECO:0000256" key="1">
    <source>
        <dbReference type="ARBA" id="ARBA00004917"/>
    </source>
</evidence>
<protein>
    <recommendedName>
        <fullName evidence="3 7">6,7-dimethyl-8-ribityllumazine synthase</fullName>
        <shortName evidence="7">DMRL synthase</shortName>
        <shortName evidence="7">LS</shortName>
        <shortName evidence="7">Lumazine synthase</shortName>
        <ecNumber evidence="3 7">2.5.1.78</ecNumber>
    </recommendedName>
</protein>
<comment type="similarity">
    <text evidence="2 7">Belongs to the DMRL synthase family.</text>
</comment>
<dbReference type="GO" id="GO:0009231">
    <property type="term" value="P:riboflavin biosynthetic process"/>
    <property type="evidence" value="ECO:0007669"/>
    <property type="project" value="UniProtKB-UniRule"/>
</dbReference>
<name>A0A2G0V763_9PROT</name>
<evidence type="ECO:0000256" key="3">
    <source>
        <dbReference type="ARBA" id="ARBA00012664"/>
    </source>
</evidence>
<evidence type="ECO:0000256" key="7">
    <source>
        <dbReference type="HAMAP-Rule" id="MF_00178"/>
    </source>
</evidence>
<keyword evidence="4 7" id="KW-0686">Riboflavin biosynthesis</keyword>
<comment type="pathway">
    <text evidence="1 7">Cofactor biosynthesis; riboflavin biosynthesis; riboflavin from 2-hydroxy-3-oxobutyl phosphate and 5-amino-6-(D-ribitylamino)uracil: step 1/2.</text>
</comment>
<feature type="binding site" evidence="7">
    <location>
        <begin position="54"/>
        <end position="56"/>
    </location>
    <ligand>
        <name>5-amino-6-(D-ribitylamino)uracil</name>
        <dbReference type="ChEBI" id="CHEBI:15934"/>
    </ligand>
</feature>
<evidence type="ECO:0000256" key="2">
    <source>
        <dbReference type="ARBA" id="ARBA00007424"/>
    </source>
</evidence>
<dbReference type="PANTHER" id="PTHR21058:SF0">
    <property type="entry name" value="6,7-DIMETHYL-8-RIBITYLLUMAZINE SYNTHASE"/>
    <property type="match status" value="1"/>
</dbReference>
<comment type="function">
    <text evidence="7">Catalyzes the formation of 6,7-dimethyl-8-ribityllumazine by condensation of 5-amino-6-(D-ribitylamino)uracil with 3,4-dihydroxy-2-butanone 4-phosphate. This is the penultimate step in the biosynthesis of riboflavin.</text>
</comment>
<feature type="active site" description="Proton donor" evidence="7">
    <location>
        <position position="86"/>
    </location>
</feature>
<dbReference type="GO" id="GO:0009349">
    <property type="term" value="C:riboflavin synthase complex"/>
    <property type="evidence" value="ECO:0007669"/>
    <property type="project" value="UniProtKB-UniRule"/>
</dbReference>
<sequence>MKSICSSYSYKVVVIIARFNYFISKTILKSVVNTIKLIAAIYNKPIDILWVSGSNEMQLIVNSLLYNKRHNIIIPIGTIIRGDTIHFKTVVSNCNLSYNNITINNKLSITSGMLITDNIDQAIERTDPKAGYKGAESIVTILELVNIMTSSYI</sequence>
<dbReference type="EMBL" id="MKGN01000007">
    <property type="protein sequence ID" value="PHN16316.1"/>
    <property type="molecule type" value="Genomic_DNA"/>
</dbReference>